<evidence type="ECO:0000313" key="3">
    <source>
        <dbReference type="Proteomes" id="UP000008718"/>
    </source>
</evidence>
<evidence type="ECO:0000313" key="2">
    <source>
        <dbReference type="EMBL" id="ADQ79019.1"/>
    </source>
</evidence>
<dbReference type="AlphaFoldDB" id="E4T2S5"/>
<dbReference type="OrthoDB" id="1428553at2"/>
<protein>
    <submittedName>
        <fullName evidence="2">Uncharacterized protein</fullName>
    </submittedName>
</protein>
<keyword evidence="1" id="KW-0472">Membrane</keyword>
<dbReference type="HOGENOM" id="CLU_080993_0_0_10"/>
<dbReference type="STRING" id="694427.Palpr_0867"/>
<feature type="transmembrane region" description="Helical" evidence="1">
    <location>
        <begin position="94"/>
        <end position="112"/>
    </location>
</feature>
<organism evidence="2 3">
    <name type="scientific">Paludibacter propionicigenes (strain DSM 17365 / JCM 13257 / WB4)</name>
    <dbReference type="NCBI Taxonomy" id="694427"/>
    <lineage>
        <taxon>Bacteria</taxon>
        <taxon>Pseudomonadati</taxon>
        <taxon>Bacteroidota</taxon>
        <taxon>Bacteroidia</taxon>
        <taxon>Bacteroidales</taxon>
        <taxon>Paludibacteraceae</taxon>
        <taxon>Paludibacter</taxon>
    </lineage>
</organism>
<sequence>MTRFVHRLSLTFYFIVVLLTIGLLTYIGFSYYRLPVEERFFHPLYQQLKPSGFIGHGLGIFGSLIMMFGLFSYMGRKRLKVFSRLGTLKYWLEFHIFLCTLGPVMILFHTSFKFGGIVSVGFWSMAIVWSSGVIGRFIYLQIPRTIEGRELSLREVEALKDQQNEELVTKYNIDLAETDTSKLSSLKMKLLSEGVSKRDLKKIKGLIHTEKKLSRRIARLDKMKNLFKYWHFAHLPFALILIVIMLIHVGVVLTFGYKWIF</sequence>
<keyword evidence="1" id="KW-1133">Transmembrane helix</keyword>
<dbReference type="EMBL" id="CP002345">
    <property type="protein sequence ID" value="ADQ79019.1"/>
    <property type="molecule type" value="Genomic_DNA"/>
</dbReference>
<reference key="1">
    <citation type="submission" date="2010-11" db="EMBL/GenBank/DDBJ databases">
        <title>The complete genome of Paludibacter propionicigenes DSM 17365.</title>
        <authorList>
            <consortium name="US DOE Joint Genome Institute (JGI-PGF)"/>
            <person name="Lucas S."/>
            <person name="Copeland A."/>
            <person name="Lapidus A."/>
            <person name="Bruce D."/>
            <person name="Goodwin L."/>
            <person name="Pitluck S."/>
            <person name="Kyrpides N."/>
            <person name="Mavromatis K."/>
            <person name="Ivanova N."/>
            <person name="Munk A.C."/>
            <person name="Brettin T."/>
            <person name="Detter J.C."/>
            <person name="Han C."/>
            <person name="Tapia R."/>
            <person name="Land M."/>
            <person name="Hauser L."/>
            <person name="Markowitz V."/>
            <person name="Cheng J.-F."/>
            <person name="Hugenholtz P."/>
            <person name="Woyke T."/>
            <person name="Wu D."/>
            <person name="Gronow S."/>
            <person name="Wellnitz S."/>
            <person name="Brambilla E."/>
            <person name="Klenk H.-P."/>
            <person name="Eisen J.A."/>
        </authorList>
    </citation>
    <scope>NUCLEOTIDE SEQUENCE</scope>
    <source>
        <strain>WB4</strain>
    </source>
</reference>
<evidence type="ECO:0000256" key="1">
    <source>
        <dbReference type="SAM" id="Phobius"/>
    </source>
</evidence>
<feature type="transmembrane region" description="Helical" evidence="1">
    <location>
        <begin position="232"/>
        <end position="257"/>
    </location>
</feature>
<dbReference type="KEGG" id="ppn:Palpr_0867"/>
<proteinExistence type="predicted"/>
<feature type="transmembrane region" description="Helical" evidence="1">
    <location>
        <begin position="52"/>
        <end position="73"/>
    </location>
</feature>
<keyword evidence="1" id="KW-0812">Transmembrane</keyword>
<dbReference type="eggNOG" id="COG0492">
    <property type="taxonomic scope" value="Bacteria"/>
</dbReference>
<name>E4T2S5_PALPW</name>
<dbReference type="RefSeq" id="WP_013444388.1">
    <property type="nucleotide sequence ID" value="NC_014734.1"/>
</dbReference>
<dbReference type="Proteomes" id="UP000008718">
    <property type="component" value="Chromosome"/>
</dbReference>
<feature type="transmembrane region" description="Helical" evidence="1">
    <location>
        <begin position="118"/>
        <end position="139"/>
    </location>
</feature>
<feature type="transmembrane region" description="Helical" evidence="1">
    <location>
        <begin position="12"/>
        <end position="32"/>
    </location>
</feature>
<accession>E4T2S5</accession>
<keyword evidence="3" id="KW-1185">Reference proteome</keyword>
<reference evidence="2 3" key="2">
    <citation type="journal article" date="2011" name="Stand. Genomic Sci.">
        <title>Complete genome sequence of Paludibacter propionicigenes type strain (WB4).</title>
        <authorList>
            <person name="Gronow S."/>
            <person name="Munk C."/>
            <person name="Lapidus A."/>
            <person name="Nolan M."/>
            <person name="Lucas S."/>
            <person name="Hammon N."/>
            <person name="Deshpande S."/>
            <person name="Cheng J.F."/>
            <person name="Tapia R."/>
            <person name="Han C."/>
            <person name="Goodwin L."/>
            <person name="Pitluck S."/>
            <person name="Liolios K."/>
            <person name="Ivanova N."/>
            <person name="Mavromatis K."/>
            <person name="Mikhailova N."/>
            <person name="Pati A."/>
            <person name="Chen A."/>
            <person name="Palaniappan K."/>
            <person name="Land M."/>
            <person name="Hauser L."/>
            <person name="Chang Y.J."/>
            <person name="Jeffries C.D."/>
            <person name="Brambilla E."/>
            <person name="Rohde M."/>
            <person name="Goker M."/>
            <person name="Detter J.C."/>
            <person name="Woyke T."/>
            <person name="Bristow J."/>
            <person name="Eisen J.A."/>
            <person name="Markowitz V."/>
            <person name="Hugenholtz P."/>
            <person name="Kyrpides N.C."/>
            <person name="Klenk H.P."/>
        </authorList>
    </citation>
    <scope>NUCLEOTIDE SEQUENCE [LARGE SCALE GENOMIC DNA]</scope>
    <source>
        <strain evidence="3">DSM 17365 / JCM 13257 / WB4</strain>
    </source>
</reference>
<gene>
    <name evidence="2" type="ordered locus">Palpr_0867</name>
</gene>